<feature type="compositionally biased region" description="Acidic residues" evidence="1">
    <location>
        <begin position="631"/>
        <end position="642"/>
    </location>
</feature>
<feature type="signal peptide" evidence="3">
    <location>
        <begin position="1"/>
        <end position="26"/>
    </location>
</feature>
<dbReference type="GeneID" id="26908615"/>
<dbReference type="RefSeq" id="XP_015654251.1">
    <property type="nucleotide sequence ID" value="XM_015807302.1"/>
</dbReference>
<reference evidence="4 5" key="1">
    <citation type="submission" date="2015-07" db="EMBL/GenBank/DDBJ databases">
        <title>High-quality genome of monoxenous trypanosomatid Leptomonas pyrrhocoris.</title>
        <authorList>
            <person name="Flegontov P."/>
            <person name="Butenko A."/>
            <person name="Firsov S."/>
            <person name="Vlcek C."/>
            <person name="Logacheva M.D."/>
            <person name="Field M."/>
            <person name="Filatov D."/>
            <person name="Flegontova O."/>
            <person name="Gerasimov E."/>
            <person name="Jackson A.P."/>
            <person name="Kelly S."/>
            <person name="Opperdoes F."/>
            <person name="O'Reilly A."/>
            <person name="Votypka J."/>
            <person name="Yurchenko V."/>
            <person name="Lukes J."/>
        </authorList>
    </citation>
    <scope>NUCLEOTIDE SEQUENCE [LARGE SCALE GENOMIC DNA]</scope>
    <source>
        <strain evidence="4">H10</strain>
    </source>
</reference>
<dbReference type="VEuPathDB" id="TriTrypDB:LpyrH10_23_1150"/>
<feature type="compositionally biased region" description="Polar residues" evidence="1">
    <location>
        <begin position="680"/>
        <end position="694"/>
    </location>
</feature>
<sequence>MFANGSARRAPVKALWVLLVLWSCAAAMVSDVSRTLAAARSSGLSQFSASGSCYYYSLLTSQDTGIFAGSCSIVGAGMNDYSAYNCAGGMQTRYNITSAATWLDTAGIPNTRDTAYRADVLSDLMASMAVMYLESTNELPFARTDPISSAYLPPTYSGGASLINPGFPGVPITLNMLLSHTSSITETGFDLGAAEGPTGTVPTLATFVSSLFSSTSSIFSYTTQPGLNASYFYARTNSAIVSYVLERVLANSTAYSAFSGIGEFVFGVLLPPLGLANTFLLNRNGRYIESTYPFTNTSNVDMRPYKAVQDLTTNGSAILATYPIHASYFSDYMLYTTTADLAKIARAVLVPDGVYYAAIGARLLDTVQTITTDALLYATGRTAGLFLFAPNLLCEMLYNAVAATEKLPYCYFNGSTIPEGATAFGLAATGGNNEVALVCVPLLGNQTYCSVAELSFNTSAAWPAANAATGGDKAVGFAMVNLALLASDEPPLTTTTAGPRPSPNINGWYIFAGVVAALAVVVLAAFGADYFIQPPPPAKIIAPLMTETGMGVRAGTALTEGARVNNKGSNDRNGLGSTEEPVDGESPKNIHDAATSSSLTNSSSRPRRGHHHHHHGNSNTNGGRRSREMGSDDADDYGDTNEETPYILRSSGRHGNDGGLSSLRRRRHRPTPPPRPLSRHNNGGVSSDDGSYSTPDDGWGDNAVDVTERSSTGSQRPNPHGMLRFDAYI</sequence>
<dbReference type="Gene3D" id="3.40.710.10">
    <property type="entry name" value="DD-peptidase/beta-lactamase superfamily"/>
    <property type="match status" value="1"/>
</dbReference>
<feature type="compositionally biased region" description="Basic residues" evidence="1">
    <location>
        <begin position="605"/>
        <end position="616"/>
    </location>
</feature>
<evidence type="ECO:0000313" key="5">
    <source>
        <dbReference type="Proteomes" id="UP000037923"/>
    </source>
</evidence>
<dbReference type="AlphaFoldDB" id="A0A0N0DSA4"/>
<evidence type="ECO:0008006" key="6">
    <source>
        <dbReference type="Google" id="ProtNLM"/>
    </source>
</evidence>
<keyword evidence="5" id="KW-1185">Reference proteome</keyword>
<evidence type="ECO:0000313" key="4">
    <source>
        <dbReference type="EMBL" id="KPA75812.1"/>
    </source>
</evidence>
<feature type="chain" id="PRO_5005846908" description="Beta-lactamase-related domain-containing protein" evidence="3">
    <location>
        <begin position="27"/>
        <end position="729"/>
    </location>
</feature>
<name>A0A0N0DSA4_LEPPY</name>
<dbReference type="InterPro" id="IPR012338">
    <property type="entry name" value="Beta-lactam/transpept-like"/>
</dbReference>
<dbReference type="SUPFAM" id="SSF56601">
    <property type="entry name" value="beta-lactamase/transpeptidase-like"/>
    <property type="match status" value="1"/>
</dbReference>
<evidence type="ECO:0000256" key="3">
    <source>
        <dbReference type="SAM" id="SignalP"/>
    </source>
</evidence>
<organism evidence="4 5">
    <name type="scientific">Leptomonas pyrrhocoris</name>
    <name type="common">Firebug parasite</name>
    <dbReference type="NCBI Taxonomy" id="157538"/>
    <lineage>
        <taxon>Eukaryota</taxon>
        <taxon>Discoba</taxon>
        <taxon>Euglenozoa</taxon>
        <taxon>Kinetoplastea</taxon>
        <taxon>Metakinetoplastina</taxon>
        <taxon>Trypanosomatida</taxon>
        <taxon>Trypanosomatidae</taxon>
        <taxon>Leishmaniinae</taxon>
        <taxon>Leptomonas</taxon>
    </lineage>
</organism>
<accession>A0A0N0DSA4</accession>
<feature type="compositionally biased region" description="Low complexity" evidence="1">
    <location>
        <begin position="595"/>
        <end position="604"/>
    </location>
</feature>
<gene>
    <name evidence="4" type="ORF">ABB37_08330</name>
</gene>
<feature type="compositionally biased region" description="Polar residues" evidence="1">
    <location>
        <begin position="566"/>
        <end position="576"/>
    </location>
</feature>
<feature type="transmembrane region" description="Helical" evidence="2">
    <location>
        <begin position="508"/>
        <end position="532"/>
    </location>
</feature>
<comment type="caution">
    <text evidence="4">The sequence shown here is derived from an EMBL/GenBank/DDBJ whole genome shotgun (WGS) entry which is preliminary data.</text>
</comment>
<feature type="region of interest" description="Disordered" evidence="1">
    <location>
        <begin position="557"/>
        <end position="729"/>
    </location>
</feature>
<keyword evidence="2" id="KW-0472">Membrane</keyword>
<keyword evidence="2" id="KW-1133">Transmembrane helix</keyword>
<keyword evidence="3" id="KW-0732">Signal</keyword>
<protein>
    <recommendedName>
        <fullName evidence="6">Beta-lactamase-related domain-containing protein</fullName>
    </recommendedName>
</protein>
<evidence type="ECO:0000256" key="2">
    <source>
        <dbReference type="SAM" id="Phobius"/>
    </source>
</evidence>
<dbReference type="Proteomes" id="UP000037923">
    <property type="component" value="Unassembled WGS sequence"/>
</dbReference>
<proteinExistence type="predicted"/>
<dbReference type="OrthoDB" id="264641at2759"/>
<evidence type="ECO:0000256" key="1">
    <source>
        <dbReference type="SAM" id="MobiDB-lite"/>
    </source>
</evidence>
<dbReference type="EMBL" id="LGTL01000023">
    <property type="protein sequence ID" value="KPA75812.1"/>
    <property type="molecule type" value="Genomic_DNA"/>
</dbReference>
<keyword evidence="2" id="KW-0812">Transmembrane</keyword>
<dbReference type="OMA" id="DYLIQPP"/>